<dbReference type="EMBL" id="CAADFE010000170">
    <property type="protein sequence ID" value="VFJ78178.1"/>
    <property type="molecule type" value="Genomic_DNA"/>
</dbReference>
<accession>A0A450U467</accession>
<dbReference type="GO" id="GO:0003824">
    <property type="term" value="F:catalytic activity"/>
    <property type="evidence" value="ECO:0007669"/>
    <property type="project" value="InterPro"/>
</dbReference>
<reference evidence="2" key="1">
    <citation type="submission" date="2019-02" db="EMBL/GenBank/DDBJ databases">
        <authorList>
            <person name="Gruber-Vodicka R. H."/>
            <person name="Seah K. B. B."/>
        </authorList>
    </citation>
    <scope>NUCLEOTIDE SEQUENCE</scope>
    <source>
        <strain evidence="2">BECK_BZ131</strain>
    </source>
</reference>
<dbReference type="Pfam" id="PF00668">
    <property type="entry name" value="Condensation"/>
    <property type="match status" value="1"/>
</dbReference>
<feature type="domain" description="Condensation" evidence="1">
    <location>
        <begin position="9"/>
        <end position="98"/>
    </location>
</feature>
<protein>
    <submittedName>
        <fullName evidence="2">Condensation domain-containing protein</fullName>
    </submittedName>
</protein>
<gene>
    <name evidence="2" type="ORF">BECKFW1821C_GA0114237_11703</name>
</gene>
<evidence type="ECO:0000313" key="2">
    <source>
        <dbReference type="EMBL" id="VFJ78178.1"/>
    </source>
</evidence>
<proteinExistence type="predicted"/>
<dbReference type="SUPFAM" id="SSF52777">
    <property type="entry name" value="CoA-dependent acyltransferases"/>
    <property type="match status" value="1"/>
</dbReference>
<sequence>MSDYTSLSFDANKGREQLWEYWREQLSGELPVLDLLTDRPRLAVQSYNAVSVTFTLPATLVRQVSQLSQASDTTSFMIFLAAFQVLLHRYTGQNDILARLCLGPTRHD</sequence>
<organism evidence="2">
    <name type="scientific">Candidatus Kentrum sp. FW</name>
    <dbReference type="NCBI Taxonomy" id="2126338"/>
    <lineage>
        <taxon>Bacteria</taxon>
        <taxon>Pseudomonadati</taxon>
        <taxon>Pseudomonadota</taxon>
        <taxon>Gammaproteobacteria</taxon>
        <taxon>Candidatus Kentrum</taxon>
    </lineage>
</organism>
<dbReference type="AlphaFoldDB" id="A0A450U467"/>
<evidence type="ECO:0000259" key="1">
    <source>
        <dbReference type="Pfam" id="PF00668"/>
    </source>
</evidence>
<name>A0A450U467_9GAMM</name>
<dbReference type="InterPro" id="IPR001242">
    <property type="entry name" value="Condensation_dom"/>
</dbReference>
<dbReference type="Gene3D" id="3.30.559.30">
    <property type="entry name" value="Nonribosomal peptide synthetase, condensation domain"/>
    <property type="match status" value="1"/>
</dbReference>